<dbReference type="AlphaFoldDB" id="A0A0G2EMA1"/>
<keyword evidence="4" id="KW-1185">Reference proteome</keyword>
<feature type="compositionally biased region" description="Polar residues" evidence="2">
    <location>
        <begin position="540"/>
        <end position="555"/>
    </location>
</feature>
<comment type="caution">
    <text evidence="3">The sequence shown here is derived from an EMBL/GenBank/DDBJ whole genome shotgun (WGS) entry which is preliminary data.</text>
</comment>
<sequence length="555" mass="63134">MPQDMHIPEELGLTDQDVNLLQTSQMHPPVTIKTLQELDLMSIMSNVNLRVDINYDHDLHFMPVKGKRGDQKRKEAQWYWAALALELQIYSFTARQPGPIAEQQLKMFEQRLPHLVADLKALLLTLIPDVEAESINQTLDVPLLMQQVENGVLNIAKLATWLGNLLKSHCAPMRDAWADDMVRRIELGLAMDDATCIVAGLEKLFSILEAMKLDVANHQIRSFRLYLIEDTVNFQSAYFHKKIAEQRFDPSTTRKWHEEAQQQHYTCNESTSQNDGTLRFASLIHGLTAELTTAGGMARLPPAFQCDRGRLQQLRTDVQNLIHLDLCCSLLRSLLTGHGAGSTDVSPTEMLTNFASRLFSLLWDDVRITEQAEEVWQNNTDVIALELARAVYESQNRDTKDISHAEVARIEQCLSNVLHGQYSQHQRTVNKIHEQVERSTMFHAQTFDTMSPFAMAESQKKWRISRDKLPGTKLPDPEDISRRLAHIATMNWRVFRDLIYKPDEHLAAPHRQESTLSLRSIPAQRANPISSAGRIEEQDLSSGSTARPAEQNQIG</sequence>
<proteinExistence type="inferred from homology"/>
<accession>A0A0G2EMA1</accession>
<dbReference type="GO" id="GO:0010737">
    <property type="term" value="P:protein kinase A signaling"/>
    <property type="evidence" value="ECO:0007669"/>
    <property type="project" value="TreeGrafter"/>
</dbReference>
<protein>
    <submittedName>
        <fullName evidence="3">Putative camp-mediated signaling protein</fullName>
    </submittedName>
</protein>
<evidence type="ECO:0000313" key="3">
    <source>
        <dbReference type="EMBL" id="KKY23887.1"/>
    </source>
</evidence>
<evidence type="ECO:0000313" key="4">
    <source>
        <dbReference type="Proteomes" id="UP000053317"/>
    </source>
</evidence>
<organism evidence="3 4">
    <name type="scientific">Phaeomoniella chlamydospora</name>
    <name type="common">Phaeoacremonium chlamydosporum</name>
    <dbReference type="NCBI Taxonomy" id="158046"/>
    <lineage>
        <taxon>Eukaryota</taxon>
        <taxon>Fungi</taxon>
        <taxon>Dikarya</taxon>
        <taxon>Ascomycota</taxon>
        <taxon>Pezizomycotina</taxon>
        <taxon>Eurotiomycetes</taxon>
        <taxon>Chaetothyriomycetidae</taxon>
        <taxon>Phaeomoniellales</taxon>
        <taxon>Phaeomoniellaceae</taxon>
        <taxon>Phaeomoniella</taxon>
    </lineage>
</organism>
<dbReference type="PANTHER" id="PTHR12832:SF11">
    <property type="entry name" value="LD23868P"/>
    <property type="match status" value="1"/>
</dbReference>
<evidence type="ECO:0000256" key="2">
    <source>
        <dbReference type="SAM" id="MobiDB-lite"/>
    </source>
</evidence>
<reference evidence="3 4" key="1">
    <citation type="submission" date="2015-05" db="EMBL/GenBank/DDBJ databases">
        <title>Distinctive expansion of gene families associated with plant cell wall degradation and secondary metabolism in the genomes of grapevine trunk pathogens.</title>
        <authorList>
            <person name="Lawrence D.P."/>
            <person name="Travadon R."/>
            <person name="Rolshausen P.E."/>
            <person name="Baumgartner K."/>
        </authorList>
    </citation>
    <scope>NUCLEOTIDE SEQUENCE [LARGE SCALE GENOMIC DNA]</scope>
    <source>
        <strain evidence="3">UCRPC4</strain>
    </source>
</reference>
<gene>
    <name evidence="3" type="ORF">UCRPC4_g02700</name>
</gene>
<dbReference type="Pfam" id="PF05794">
    <property type="entry name" value="Tcp11"/>
    <property type="match status" value="1"/>
</dbReference>
<dbReference type="Proteomes" id="UP000053317">
    <property type="component" value="Unassembled WGS sequence"/>
</dbReference>
<dbReference type="PANTHER" id="PTHR12832">
    <property type="entry name" value="TESTIS-SPECIFIC PROTEIN PBS13 T-COMPLEX 11"/>
    <property type="match status" value="1"/>
</dbReference>
<dbReference type="EMBL" id="LCWF01000064">
    <property type="protein sequence ID" value="KKY23887.1"/>
    <property type="molecule type" value="Genomic_DNA"/>
</dbReference>
<comment type="similarity">
    <text evidence="1">Belongs to the TCP11 family.</text>
</comment>
<feature type="region of interest" description="Disordered" evidence="2">
    <location>
        <begin position="511"/>
        <end position="555"/>
    </location>
</feature>
<reference evidence="3 4" key="2">
    <citation type="submission" date="2015-05" db="EMBL/GenBank/DDBJ databases">
        <authorList>
            <person name="Morales-Cruz A."/>
            <person name="Amrine K.C."/>
            <person name="Cantu D."/>
        </authorList>
    </citation>
    <scope>NUCLEOTIDE SEQUENCE [LARGE SCALE GENOMIC DNA]</scope>
    <source>
        <strain evidence="3">UCRPC4</strain>
    </source>
</reference>
<dbReference type="OrthoDB" id="276323at2759"/>
<dbReference type="InterPro" id="IPR008862">
    <property type="entry name" value="Tcp11"/>
</dbReference>
<name>A0A0G2EMA1_PHACM</name>
<evidence type="ECO:0000256" key="1">
    <source>
        <dbReference type="ARBA" id="ARBA00010954"/>
    </source>
</evidence>